<dbReference type="AlphaFoldDB" id="A0A4R6ZWY7"/>
<organism evidence="2 3">
    <name type="scientific">Halomonas ventosae</name>
    <dbReference type="NCBI Taxonomy" id="229007"/>
    <lineage>
        <taxon>Bacteria</taxon>
        <taxon>Pseudomonadati</taxon>
        <taxon>Pseudomonadota</taxon>
        <taxon>Gammaproteobacteria</taxon>
        <taxon>Oceanospirillales</taxon>
        <taxon>Halomonadaceae</taxon>
        <taxon>Halomonas</taxon>
    </lineage>
</organism>
<dbReference type="EMBL" id="SNZJ01000002">
    <property type="protein sequence ID" value="TDR56844.1"/>
    <property type="molecule type" value="Genomic_DNA"/>
</dbReference>
<evidence type="ECO:0000313" key="2">
    <source>
        <dbReference type="EMBL" id="TDR56844.1"/>
    </source>
</evidence>
<evidence type="ECO:0000256" key="1">
    <source>
        <dbReference type="SAM" id="MobiDB-lite"/>
    </source>
</evidence>
<sequence>MDIKTVGTSIHRARQAHRHLTRQTGRMNDVR</sequence>
<proteinExistence type="predicted"/>
<feature type="region of interest" description="Disordered" evidence="1">
    <location>
        <begin position="1"/>
        <end position="31"/>
    </location>
</feature>
<comment type="caution">
    <text evidence="2">The sequence shown here is derived from an EMBL/GenBank/DDBJ whole genome shotgun (WGS) entry which is preliminary data.</text>
</comment>
<feature type="compositionally biased region" description="Basic residues" evidence="1">
    <location>
        <begin position="11"/>
        <end position="21"/>
    </location>
</feature>
<gene>
    <name evidence="2" type="ORF">DFP85_10221</name>
</gene>
<reference evidence="2 3" key="1">
    <citation type="submission" date="2019-03" db="EMBL/GenBank/DDBJ databases">
        <title>Genomic Encyclopedia of Type Strains, Phase III (KMG-III): the genomes of soil and plant-associated and newly described type strains.</title>
        <authorList>
            <person name="Whitman W."/>
        </authorList>
    </citation>
    <scope>NUCLEOTIDE SEQUENCE [LARGE SCALE GENOMIC DNA]</scope>
    <source>
        <strain evidence="2 3">CECT 5797</strain>
    </source>
</reference>
<name>A0A4R6ZWY7_9GAMM</name>
<accession>A0A4R6ZWY7</accession>
<evidence type="ECO:0000313" key="3">
    <source>
        <dbReference type="Proteomes" id="UP000295212"/>
    </source>
</evidence>
<dbReference type="Proteomes" id="UP000295212">
    <property type="component" value="Unassembled WGS sequence"/>
</dbReference>
<protein>
    <submittedName>
        <fullName evidence="2">Uncharacterized protein</fullName>
    </submittedName>
</protein>
<feature type="compositionally biased region" description="Polar residues" evidence="1">
    <location>
        <begin position="22"/>
        <end position="31"/>
    </location>
</feature>